<dbReference type="InterPro" id="IPR010718">
    <property type="entry name" value="DUF1294"/>
</dbReference>
<name>A0A0G1PMY6_9BACT</name>
<dbReference type="Proteomes" id="UP000034705">
    <property type="component" value="Unassembled WGS sequence"/>
</dbReference>
<feature type="transmembrane region" description="Helical" evidence="1">
    <location>
        <begin position="62"/>
        <end position="84"/>
    </location>
</feature>
<dbReference type="EMBL" id="LCMG01000004">
    <property type="protein sequence ID" value="KKU34091.1"/>
    <property type="molecule type" value="Genomic_DNA"/>
</dbReference>
<reference evidence="2 3" key="1">
    <citation type="journal article" date="2015" name="Nature">
        <title>rRNA introns, odd ribosomes, and small enigmatic genomes across a large radiation of phyla.</title>
        <authorList>
            <person name="Brown C.T."/>
            <person name="Hug L.A."/>
            <person name="Thomas B.C."/>
            <person name="Sharon I."/>
            <person name="Castelle C.J."/>
            <person name="Singh A."/>
            <person name="Wilkins M.J."/>
            <person name="Williams K.H."/>
            <person name="Banfield J.F."/>
        </authorList>
    </citation>
    <scope>NUCLEOTIDE SEQUENCE [LARGE SCALE GENOMIC DNA]</scope>
</reference>
<dbReference type="AlphaFoldDB" id="A0A0G1PMY6"/>
<evidence type="ECO:0000313" key="3">
    <source>
        <dbReference type="Proteomes" id="UP000034705"/>
    </source>
</evidence>
<feature type="transmembrane region" description="Helical" evidence="1">
    <location>
        <begin position="90"/>
        <end position="111"/>
    </location>
</feature>
<gene>
    <name evidence="2" type="ORF">UX45_C0004G0042</name>
</gene>
<accession>A0A0G1PMY6</accession>
<evidence type="ECO:0000256" key="1">
    <source>
        <dbReference type="SAM" id="Phobius"/>
    </source>
</evidence>
<dbReference type="Pfam" id="PF06961">
    <property type="entry name" value="DUF1294"/>
    <property type="match status" value="1"/>
</dbReference>
<comment type="caution">
    <text evidence="2">The sequence shown here is derived from an EMBL/GenBank/DDBJ whole genome shotgun (WGS) entry which is preliminary data.</text>
</comment>
<feature type="transmembrane region" description="Helical" evidence="1">
    <location>
        <begin position="7"/>
        <end position="25"/>
    </location>
</feature>
<evidence type="ECO:0000313" key="2">
    <source>
        <dbReference type="EMBL" id="KKU34091.1"/>
    </source>
</evidence>
<evidence type="ECO:0008006" key="4">
    <source>
        <dbReference type="Google" id="ProtNLM"/>
    </source>
</evidence>
<protein>
    <recommendedName>
        <fullName evidence="4">DUF1294 domain-containing protein</fullName>
    </recommendedName>
</protein>
<keyword evidence="1" id="KW-1133">Transmembrane helix</keyword>
<organism evidence="2 3">
    <name type="scientific">Candidatus Uhrbacteria bacterium GW2011_GWF2_46_218</name>
    <dbReference type="NCBI Taxonomy" id="1619001"/>
    <lineage>
        <taxon>Bacteria</taxon>
        <taxon>Candidatus Uhriibacteriota</taxon>
    </lineage>
</organism>
<keyword evidence="1" id="KW-0472">Membrane</keyword>
<keyword evidence="1" id="KW-0812">Transmembrane</keyword>
<proteinExistence type="predicted"/>
<sequence>MRHRPYFFASLFFLFCFVLSFVVFYRLFWQWNLIISWNVATFLLYGFDKWQAGGKRLRVPEIIFYFVTFLGGSVGTLFGMHVFHHKTRKTSFQIVVAILLLIQVALVVSLIDRSTLSFGS</sequence>